<evidence type="ECO:0000313" key="3">
    <source>
        <dbReference type="Proteomes" id="UP000461010"/>
    </source>
</evidence>
<accession>A0A6L4WQS0</accession>
<comment type="caution">
    <text evidence="1">The sequence shown here is derived from an EMBL/GenBank/DDBJ whole genome shotgun (WGS) entry which is preliminary data.</text>
</comment>
<keyword evidence="3" id="KW-1185">Reference proteome</keyword>
<evidence type="ECO:0000313" key="2">
    <source>
        <dbReference type="EMBL" id="KAB7889527.1"/>
    </source>
</evidence>
<dbReference type="EMBL" id="WFKK01000033">
    <property type="protein sequence ID" value="KAB7887256.1"/>
    <property type="molecule type" value="Genomic_DNA"/>
</dbReference>
<dbReference type="AlphaFoldDB" id="A0A6L4WQS0"/>
<reference evidence="3 4" key="1">
    <citation type="submission" date="2019-10" db="EMBL/GenBank/DDBJ databases">
        <title>Poseidonibacter ostreae sp. nov., isolated from the gut of the Ostrea denselamellosa.</title>
        <authorList>
            <person name="Choi A."/>
        </authorList>
    </citation>
    <scope>NUCLEOTIDE SEQUENCE [LARGE SCALE GENOMIC DNA]</scope>
    <source>
        <strain evidence="1 4">SJOD-M-33</strain>
        <strain evidence="2 3">SJOD-M-5</strain>
    </source>
</reference>
<name>A0A6L4WQS0_9BACT</name>
<evidence type="ECO:0000313" key="4">
    <source>
        <dbReference type="Proteomes" id="UP000472839"/>
    </source>
</evidence>
<proteinExistence type="predicted"/>
<dbReference type="Proteomes" id="UP000472839">
    <property type="component" value="Unassembled WGS sequence"/>
</dbReference>
<protein>
    <submittedName>
        <fullName evidence="1">Uncharacterized protein</fullName>
    </submittedName>
</protein>
<gene>
    <name evidence="2" type="ORF">GBG18_10900</name>
    <name evidence="1" type="ORF">GBG19_10995</name>
</gene>
<evidence type="ECO:0000313" key="1">
    <source>
        <dbReference type="EMBL" id="KAB7887256.1"/>
    </source>
</evidence>
<dbReference type="Proteomes" id="UP000461010">
    <property type="component" value="Unassembled WGS sequence"/>
</dbReference>
<organism evidence="1 4">
    <name type="scientific">Poseidonibacter ostreae</name>
    <dbReference type="NCBI Taxonomy" id="2654171"/>
    <lineage>
        <taxon>Bacteria</taxon>
        <taxon>Pseudomonadati</taxon>
        <taxon>Campylobacterota</taxon>
        <taxon>Epsilonproteobacteria</taxon>
        <taxon>Campylobacterales</taxon>
        <taxon>Arcobacteraceae</taxon>
        <taxon>Poseidonibacter</taxon>
    </lineage>
</organism>
<dbReference type="RefSeq" id="WP_152191034.1">
    <property type="nucleotide sequence ID" value="NZ_WFKJ01000034.1"/>
</dbReference>
<sequence>MGFITRTLKSIVKSVVRLSRPVFNFEDNILSFKVNPEYFYSYEIDNYETKTRHDSYTIDAYSIKSNSIFIEYIHSHSDVQWRALPSSLYIEFLKDRLGFKSMDLLEKKEYKNFDFYTFKIDNHFILNFIYVYELNKDVFILDIKSELYENLLKNFDKEYIYKFEKNKEDVLDIDISIVKENNFFNYFGHEDMSN</sequence>
<dbReference type="EMBL" id="WFKJ01000034">
    <property type="protein sequence ID" value="KAB7889527.1"/>
    <property type="molecule type" value="Genomic_DNA"/>
</dbReference>